<keyword evidence="2" id="KW-1185">Reference proteome</keyword>
<dbReference type="EMBL" id="BGZK01000527">
    <property type="protein sequence ID" value="GBP48591.1"/>
    <property type="molecule type" value="Genomic_DNA"/>
</dbReference>
<organism evidence="1 2">
    <name type="scientific">Eumeta variegata</name>
    <name type="common">Bagworm moth</name>
    <name type="synonym">Eumeta japonica</name>
    <dbReference type="NCBI Taxonomy" id="151549"/>
    <lineage>
        <taxon>Eukaryota</taxon>
        <taxon>Metazoa</taxon>
        <taxon>Ecdysozoa</taxon>
        <taxon>Arthropoda</taxon>
        <taxon>Hexapoda</taxon>
        <taxon>Insecta</taxon>
        <taxon>Pterygota</taxon>
        <taxon>Neoptera</taxon>
        <taxon>Endopterygota</taxon>
        <taxon>Lepidoptera</taxon>
        <taxon>Glossata</taxon>
        <taxon>Ditrysia</taxon>
        <taxon>Tineoidea</taxon>
        <taxon>Psychidae</taxon>
        <taxon>Oiketicinae</taxon>
        <taxon>Eumeta</taxon>
    </lineage>
</organism>
<sequence>MQQSKIDSISAFGRRNLCVMFPASPRYPGLGTGYQAAGERRVKGESLMGASGARAGCDVPTYPLARSPAAMSRYTCNRIVNGKLIGFTSSVLRYLSSEGTRFRFKLTQIIVNALLTRLADSKRSRLELRDTFDFQPGTIPARSTRAEALDHNTGHRECERWALV</sequence>
<evidence type="ECO:0000313" key="2">
    <source>
        <dbReference type="Proteomes" id="UP000299102"/>
    </source>
</evidence>
<dbReference type="Proteomes" id="UP000299102">
    <property type="component" value="Unassembled WGS sequence"/>
</dbReference>
<protein>
    <submittedName>
        <fullName evidence="1">Uncharacterized protein</fullName>
    </submittedName>
</protein>
<dbReference type="AlphaFoldDB" id="A0A4C1WC04"/>
<comment type="caution">
    <text evidence="1">The sequence shown here is derived from an EMBL/GenBank/DDBJ whole genome shotgun (WGS) entry which is preliminary data.</text>
</comment>
<proteinExistence type="predicted"/>
<evidence type="ECO:0000313" key="1">
    <source>
        <dbReference type="EMBL" id="GBP48591.1"/>
    </source>
</evidence>
<gene>
    <name evidence="1" type="ORF">EVAR_27977_1</name>
</gene>
<name>A0A4C1WC04_EUMVA</name>
<reference evidence="1 2" key="1">
    <citation type="journal article" date="2019" name="Commun. Biol.">
        <title>The bagworm genome reveals a unique fibroin gene that provides high tensile strength.</title>
        <authorList>
            <person name="Kono N."/>
            <person name="Nakamura H."/>
            <person name="Ohtoshi R."/>
            <person name="Tomita M."/>
            <person name="Numata K."/>
            <person name="Arakawa K."/>
        </authorList>
    </citation>
    <scope>NUCLEOTIDE SEQUENCE [LARGE SCALE GENOMIC DNA]</scope>
</reference>
<accession>A0A4C1WC04</accession>